<accession>A0A5P8PRC4</accession>
<gene>
    <name evidence="1" type="ORF">VOWphi5012_035</name>
</gene>
<proteinExistence type="predicted"/>
<dbReference type="SUPFAM" id="SSF101386">
    <property type="entry name" value="all-alpha NTP pyrophosphatases"/>
    <property type="match status" value="1"/>
</dbReference>
<dbReference type="Gene3D" id="1.10.287.1080">
    <property type="entry name" value="MazG-like"/>
    <property type="match status" value="1"/>
</dbReference>
<organism evidence="1 2">
    <name type="scientific">Vibrio phage phi50-12</name>
    <dbReference type="NCBI Taxonomy" id="2654972"/>
    <lineage>
        <taxon>Viruses</taxon>
        <taxon>Duplodnaviria</taxon>
        <taxon>Heunggongvirae</taxon>
        <taxon>Uroviricota</taxon>
        <taxon>Caudoviricetes</taxon>
        <taxon>Schitoviridae</taxon>
        <taxon>Penintadodekavirus</taxon>
        <taxon>Penintadodekavirus 5012</taxon>
    </lineage>
</organism>
<evidence type="ECO:0000313" key="1">
    <source>
        <dbReference type="EMBL" id="QFR59819.1"/>
    </source>
</evidence>
<keyword evidence="2" id="KW-1185">Reference proteome</keyword>
<dbReference type="Proteomes" id="UP000325783">
    <property type="component" value="Segment"/>
</dbReference>
<reference evidence="1 2" key="1">
    <citation type="submission" date="2019-10" db="EMBL/GenBank/DDBJ databases">
        <authorList>
            <person name="Lin L.C."/>
        </authorList>
    </citation>
    <scope>NUCLEOTIDE SEQUENCE [LARGE SCALE GENOMIC DNA]</scope>
</reference>
<evidence type="ECO:0000313" key="2">
    <source>
        <dbReference type="Proteomes" id="UP000325783"/>
    </source>
</evidence>
<name>A0A5P8PRC4_9CAUD</name>
<protein>
    <submittedName>
        <fullName evidence="1">Uncharacterized protein</fullName>
    </submittedName>
</protein>
<dbReference type="EMBL" id="MN584918">
    <property type="protein sequence ID" value="QFR59819.1"/>
    <property type="molecule type" value="Genomic_DNA"/>
</dbReference>
<sequence>MTNKYIVLNKAVADWHQDRDTVSGSTIVHQFGKLAEEAMSEVCSAIRDGKVSELVDGIGDSMVVLNCMIQQISYNPADVITELPNEKSDEPEEVVIMDYVSSFGDIFHPIARGKGNAAILEAMQVFYTNLYVLALEFDLDPYECYAVAYNEIKDRKGKMIANVFVKESDID</sequence>